<accession>A0A8S9YME7</accession>
<protein>
    <recommendedName>
        <fullName evidence="1">EIF3F/CSN6-like C-terminal domain-containing protein</fullName>
    </recommendedName>
</protein>
<dbReference type="PANTHER" id="PTHR10540:SF6">
    <property type="entry name" value="EUKARYOTIC TRANSLATION INITIATION FACTOR 3 SUBUNIT F"/>
    <property type="match status" value="1"/>
</dbReference>
<keyword evidence="3" id="KW-1185">Reference proteome</keyword>
<dbReference type="PANTHER" id="PTHR10540">
    <property type="entry name" value="EUKARYOTIC TRANSLATION INITIATION FACTOR 3 SUBUNIT F-RELATED"/>
    <property type="match status" value="1"/>
</dbReference>
<evidence type="ECO:0000313" key="3">
    <source>
        <dbReference type="Proteomes" id="UP000822476"/>
    </source>
</evidence>
<evidence type="ECO:0000259" key="1">
    <source>
        <dbReference type="Pfam" id="PF13012"/>
    </source>
</evidence>
<gene>
    <name evidence="2" type="ORF">EG68_09501</name>
</gene>
<dbReference type="GO" id="GO:0071541">
    <property type="term" value="C:eukaryotic translation initiation factor 3 complex, eIF3m"/>
    <property type="evidence" value="ECO:0007669"/>
    <property type="project" value="TreeGrafter"/>
</dbReference>
<reference evidence="2" key="1">
    <citation type="submission" date="2019-07" db="EMBL/GenBank/DDBJ databases">
        <title>Annotation for the trematode Paragonimus miyazaki's.</title>
        <authorList>
            <person name="Choi Y.-J."/>
        </authorList>
    </citation>
    <scope>NUCLEOTIDE SEQUENCE</scope>
    <source>
        <strain evidence="2">Japan</strain>
    </source>
</reference>
<feature type="domain" description="EIF3F/CSN6-like C-terminal" evidence="1">
    <location>
        <begin position="34"/>
        <end position="141"/>
    </location>
</feature>
<dbReference type="Proteomes" id="UP000822476">
    <property type="component" value="Unassembled WGS sequence"/>
</dbReference>
<evidence type="ECO:0000313" key="2">
    <source>
        <dbReference type="EMBL" id="KAF7248928.1"/>
    </source>
</evidence>
<name>A0A8S9YME7_9TREM</name>
<dbReference type="GO" id="GO:0003743">
    <property type="term" value="F:translation initiation factor activity"/>
    <property type="evidence" value="ECO:0007669"/>
    <property type="project" value="TreeGrafter"/>
</dbReference>
<dbReference type="InterPro" id="IPR024969">
    <property type="entry name" value="EIF3F/CSN6-like_C"/>
</dbReference>
<dbReference type="AlphaFoldDB" id="A0A8S9YME7"/>
<sequence length="146" mass="16279">MGLKAYLSRQMGIPRGIHGIIFVPLDVEIDIYNAERCAVDMMASAVNPKSKLRPELGDDMLHLFQTSQHLTTMLEQLIAYVDGVLNGIRPADRNIGRAIAQLILSIPKLDPAHLDTSISSSYKNLLMYTYLNNLIRTKSKLLSLAQ</sequence>
<dbReference type="Pfam" id="PF13012">
    <property type="entry name" value="MitMem_reg"/>
    <property type="match status" value="1"/>
</dbReference>
<comment type="caution">
    <text evidence="2">The sequence shown here is derived from an EMBL/GenBank/DDBJ whole genome shotgun (WGS) entry which is preliminary data.</text>
</comment>
<organism evidence="2 3">
    <name type="scientific">Paragonimus skrjabini miyazakii</name>
    <dbReference type="NCBI Taxonomy" id="59628"/>
    <lineage>
        <taxon>Eukaryota</taxon>
        <taxon>Metazoa</taxon>
        <taxon>Spiralia</taxon>
        <taxon>Lophotrochozoa</taxon>
        <taxon>Platyhelminthes</taxon>
        <taxon>Trematoda</taxon>
        <taxon>Digenea</taxon>
        <taxon>Plagiorchiida</taxon>
        <taxon>Troglotremata</taxon>
        <taxon>Troglotrematidae</taxon>
        <taxon>Paragonimus</taxon>
    </lineage>
</organism>
<proteinExistence type="predicted"/>
<dbReference type="OrthoDB" id="25498at2759"/>
<dbReference type="GO" id="GO:0031369">
    <property type="term" value="F:translation initiation factor binding"/>
    <property type="evidence" value="ECO:0007669"/>
    <property type="project" value="TreeGrafter"/>
</dbReference>
<dbReference type="EMBL" id="JTDE01005550">
    <property type="protein sequence ID" value="KAF7248928.1"/>
    <property type="molecule type" value="Genomic_DNA"/>
</dbReference>